<keyword evidence="3" id="KW-1185">Reference proteome</keyword>
<dbReference type="InterPro" id="IPR025714">
    <property type="entry name" value="Methyltranfer_dom"/>
</dbReference>
<dbReference type="Pfam" id="PF13847">
    <property type="entry name" value="Methyltransf_31"/>
    <property type="match status" value="1"/>
</dbReference>
<dbReference type="SUPFAM" id="SSF53335">
    <property type="entry name" value="S-adenosyl-L-methionine-dependent methyltransferases"/>
    <property type="match status" value="1"/>
</dbReference>
<comment type="caution">
    <text evidence="2">The sequence shown here is derived from an EMBL/GenBank/DDBJ whole genome shotgun (WGS) entry which is preliminary data.</text>
</comment>
<gene>
    <name evidence="2" type="ORF">PRZ48_003180</name>
</gene>
<dbReference type="PANTHER" id="PTHR43591">
    <property type="entry name" value="METHYLTRANSFERASE"/>
    <property type="match status" value="1"/>
</dbReference>
<name>A0ABR0EUB4_ZASCE</name>
<reference evidence="2 3" key="1">
    <citation type="journal article" date="2023" name="G3 (Bethesda)">
        <title>A chromosome-level genome assembly of Zasmidium syzygii isolated from banana leaves.</title>
        <authorList>
            <person name="van Westerhoven A.C."/>
            <person name="Mehrabi R."/>
            <person name="Talebi R."/>
            <person name="Steentjes M.B.F."/>
            <person name="Corcolon B."/>
            <person name="Chong P.A."/>
            <person name="Kema G.H.J."/>
            <person name="Seidl M.F."/>
        </authorList>
    </citation>
    <scope>NUCLEOTIDE SEQUENCE [LARGE SCALE GENOMIC DNA]</scope>
    <source>
        <strain evidence="2 3">P124</strain>
    </source>
</reference>
<dbReference type="PANTHER" id="PTHR43591:SF24">
    <property type="entry name" value="2-METHOXY-6-POLYPRENYL-1,4-BENZOQUINOL METHYLASE, MITOCHONDRIAL"/>
    <property type="match status" value="1"/>
</dbReference>
<organism evidence="2 3">
    <name type="scientific">Zasmidium cellare</name>
    <name type="common">Wine cellar mold</name>
    <name type="synonym">Racodium cellare</name>
    <dbReference type="NCBI Taxonomy" id="395010"/>
    <lineage>
        <taxon>Eukaryota</taxon>
        <taxon>Fungi</taxon>
        <taxon>Dikarya</taxon>
        <taxon>Ascomycota</taxon>
        <taxon>Pezizomycotina</taxon>
        <taxon>Dothideomycetes</taxon>
        <taxon>Dothideomycetidae</taxon>
        <taxon>Mycosphaerellales</taxon>
        <taxon>Mycosphaerellaceae</taxon>
        <taxon>Zasmidium</taxon>
    </lineage>
</organism>
<dbReference type="EMBL" id="JAXOVC010000002">
    <property type="protein sequence ID" value="KAK4505217.1"/>
    <property type="molecule type" value="Genomic_DNA"/>
</dbReference>
<proteinExistence type="predicted"/>
<accession>A0ABR0EUB4</accession>
<dbReference type="Gene3D" id="3.40.50.150">
    <property type="entry name" value="Vaccinia Virus protein VP39"/>
    <property type="match status" value="1"/>
</dbReference>
<dbReference type="Proteomes" id="UP001305779">
    <property type="component" value="Unassembled WGS sequence"/>
</dbReference>
<dbReference type="CDD" id="cd02440">
    <property type="entry name" value="AdoMet_MTases"/>
    <property type="match status" value="1"/>
</dbReference>
<feature type="domain" description="Methyltransferase" evidence="1">
    <location>
        <begin position="31"/>
        <end position="139"/>
    </location>
</feature>
<evidence type="ECO:0000259" key="1">
    <source>
        <dbReference type="Pfam" id="PF13847"/>
    </source>
</evidence>
<dbReference type="InterPro" id="IPR029063">
    <property type="entry name" value="SAM-dependent_MTases_sf"/>
</dbReference>
<evidence type="ECO:0000313" key="3">
    <source>
        <dbReference type="Proteomes" id="UP001305779"/>
    </source>
</evidence>
<protein>
    <recommendedName>
        <fullName evidence="1">Methyltransferase domain-containing protein</fullName>
    </recommendedName>
</protein>
<evidence type="ECO:0000313" key="2">
    <source>
        <dbReference type="EMBL" id="KAK4505217.1"/>
    </source>
</evidence>
<sequence length="264" mass="29139">MADNEGVTPPRRATCHYEYMIPTLLDKAQKNPNLTLLDVGCGSGSITIELARLVPGGQVTGLDISGAILESAKVHAERQGISNITFMKGDVHHLPFPDGSFDIVCTHQAVAHFHDHTKAIKELIRVTKKGGAICLREGDLTTGKFSPGYELLDECFQTIIKVHEGQGGTSDAGRGLRRWVQDAGVLEERITATKSLWIYDTPEGRREYGGHWPARCTQGIFAERAVEMDVSRERLEEYAVAWKKWIEDPEASFSMVHGEVIAVV</sequence>